<comment type="caution">
    <text evidence="1">The sequence shown here is derived from an EMBL/GenBank/DDBJ whole genome shotgun (WGS) entry which is preliminary data.</text>
</comment>
<reference evidence="1 2" key="1">
    <citation type="journal article" date="2024" name="BMC Genomics">
        <title>De novo assembly and annotation of Popillia japonica's genome with initial clues to its potential as an invasive pest.</title>
        <authorList>
            <person name="Cucini C."/>
            <person name="Boschi S."/>
            <person name="Funari R."/>
            <person name="Cardaioli E."/>
            <person name="Iannotti N."/>
            <person name="Marturano G."/>
            <person name="Paoli F."/>
            <person name="Bruttini M."/>
            <person name="Carapelli A."/>
            <person name="Frati F."/>
            <person name="Nardi F."/>
        </authorList>
    </citation>
    <scope>NUCLEOTIDE SEQUENCE [LARGE SCALE GENOMIC DNA]</scope>
    <source>
        <strain evidence="1">DMR45628</strain>
    </source>
</reference>
<proteinExistence type="predicted"/>
<keyword evidence="2" id="KW-1185">Reference proteome</keyword>
<gene>
    <name evidence="1" type="ORF">QE152_g38651</name>
</gene>
<dbReference type="AlphaFoldDB" id="A0AAW1HW76"/>
<protein>
    <submittedName>
        <fullName evidence="1">Uncharacterized protein</fullName>
    </submittedName>
</protein>
<name>A0AAW1HW76_POPJA</name>
<dbReference type="Proteomes" id="UP001458880">
    <property type="component" value="Unassembled WGS sequence"/>
</dbReference>
<accession>A0AAW1HW76</accession>
<organism evidence="1 2">
    <name type="scientific">Popillia japonica</name>
    <name type="common">Japanese beetle</name>
    <dbReference type="NCBI Taxonomy" id="7064"/>
    <lineage>
        <taxon>Eukaryota</taxon>
        <taxon>Metazoa</taxon>
        <taxon>Ecdysozoa</taxon>
        <taxon>Arthropoda</taxon>
        <taxon>Hexapoda</taxon>
        <taxon>Insecta</taxon>
        <taxon>Pterygota</taxon>
        <taxon>Neoptera</taxon>
        <taxon>Endopterygota</taxon>
        <taxon>Coleoptera</taxon>
        <taxon>Polyphaga</taxon>
        <taxon>Scarabaeiformia</taxon>
        <taxon>Scarabaeidae</taxon>
        <taxon>Rutelinae</taxon>
        <taxon>Popillia</taxon>
    </lineage>
</organism>
<evidence type="ECO:0000313" key="1">
    <source>
        <dbReference type="EMBL" id="KAK9681001.1"/>
    </source>
</evidence>
<sequence length="153" mass="16819">MLENAASGNISTVITPVDNDLNKCTDLAILPKAVKRTKGSRSEQGMIYQYGITALLAAKLSADDNNFFITAASEIQTRFPLNHTFFDGLKFLNPIAVSIVKPENIKSLACVWEKFGNVKKIDGGQIDTEWNNADNNVKKIDGGQIDTEWNNAQ</sequence>
<dbReference type="EMBL" id="JASPKY010000855">
    <property type="protein sequence ID" value="KAK9681001.1"/>
    <property type="molecule type" value="Genomic_DNA"/>
</dbReference>
<evidence type="ECO:0000313" key="2">
    <source>
        <dbReference type="Proteomes" id="UP001458880"/>
    </source>
</evidence>